<dbReference type="GO" id="GO:0005975">
    <property type="term" value="P:carbohydrate metabolic process"/>
    <property type="evidence" value="ECO:0007669"/>
    <property type="project" value="InterPro"/>
</dbReference>
<dbReference type="InterPro" id="IPR008183">
    <property type="entry name" value="Aldose_1/G6P_1-epimerase"/>
</dbReference>
<dbReference type="EMBL" id="JARQZJ010000091">
    <property type="protein sequence ID" value="KAK9883781.1"/>
    <property type="molecule type" value="Genomic_DNA"/>
</dbReference>
<evidence type="ECO:0000256" key="4">
    <source>
        <dbReference type="ARBA" id="ARBA00005866"/>
    </source>
</evidence>
<dbReference type="GO" id="GO:0004034">
    <property type="term" value="F:aldose 1-epimerase activity"/>
    <property type="evidence" value="ECO:0007669"/>
    <property type="project" value="UniProtKB-EC"/>
</dbReference>
<dbReference type="SUPFAM" id="SSF74650">
    <property type="entry name" value="Galactose mutarotase-like"/>
    <property type="match status" value="1"/>
</dbReference>
<organism evidence="8 9">
    <name type="scientific">Henosepilachna vigintioctopunctata</name>
    <dbReference type="NCBI Taxonomy" id="420089"/>
    <lineage>
        <taxon>Eukaryota</taxon>
        <taxon>Metazoa</taxon>
        <taxon>Ecdysozoa</taxon>
        <taxon>Arthropoda</taxon>
        <taxon>Hexapoda</taxon>
        <taxon>Insecta</taxon>
        <taxon>Pterygota</taxon>
        <taxon>Neoptera</taxon>
        <taxon>Endopterygota</taxon>
        <taxon>Coleoptera</taxon>
        <taxon>Polyphaga</taxon>
        <taxon>Cucujiformia</taxon>
        <taxon>Coccinelloidea</taxon>
        <taxon>Coccinellidae</taxon>
        <taxon>Epilachninae</taxon>
        <taxon>Epilachnini</taxon>
        <taxon>Henosepilachna</taxon>
    </lineage>
</organism>
<evidence type="ECO:0000256" key="6">
    <source>
        <dbReference type="ARBA" id="ARBA00045743"/>
    </source>
</evidence>
<dbReference type="GO" id="GO:0047938">
    <property type="term" value="F:glucose-6-phosphate 1-epimerase activity"/>
    <property type="evidence" value="ECO:0007669"/>
    <property type="project" value="UniProtKB-UniRule"/>
</dbReference>
<gene>
    <name evidence="8" type="ORF">WA026_001973</name>
</gene>
<evidence type="ECO:0000256" key="3">
    <source>
        <dbReference type="ARBA" id="ARBA00004947"/>
    </source>
</evidence>
<keyword evidence="9" id="KW-1185">Reference proteome</keyword>
<dbReference type="Gene3D" id="2.70.98.10">
    <property type="match status" value="1"/>
</dbReference>
<dbReference type="GO" id="GO:0030246">
    <property type="term" value="F:carbohydrate binding"/>
    <property type="evidence" value="ECO:0007669"/>
    <property type="project" value="UniProtKB-UniRule"/>
</dbReference>
<comment type="caution">
    <text evidence="8">The sequence shown here is derived from an EMBL/GenBank/DDBJ whole genome shotgun (WGS) entry which is preliminary data.</text>
</comment>
<dbReference type="InterPro" id="IPR014718">
    <property type="entry name" value="GH-type_carb-bd"/>
</dbReference>
<dbReference type="AlphaFoldDB" id="A0AAW1UJI9"/>
<evidence type="ECO:0000256" key="2">
    <source>
        <dbReference type="ARBA" id="ARBA00001712"/>
    </source>
</evidence>
<dbReference type="Pfam" id="PF01263">
    <property type="entry name" value="Aldose_epim"/>
    <property type="match status" value="1"/>
</dbReference>
<sequence>MDMKTLDCIYLDRGENIQCTISRFGANIISWVVHGVEQLFCSRKTVYDNLKAINGGIMLIFPNYGYWSLGPSNGFANLMNWKIYKDPVKLPTGDIQVILELEQCQVSDTIWNFSFNIRYTITLLEKEIELDFSITNLSPYSFYFEFLFSNHIRVPDIRNCKIQGLENSRIMGHTNGIYMHKQEEDEVEIDGEYLKVFVGTGDKIKVTNVMADVDMMLEKTNLPDTILQSPWEEKAKTREDFCADEWNKMLILEVGHKYKPLRLFPNENFESLMKLSVKSEEDRNSFVIRFY</sequence>
<comment type="catalytic activity">
    <reaction evidence="1">
        <text>alpha-D-glucose 6-phosphate = beta-D-glucose 6-phosphate</text>
        <dbReference type="Rhea" id="RHEA:16249"/>
        <dbReference type="ChEBI" id="CHEBI:58225"/>
        <dbReference type="ChEBI" id="CHEBI:58247"/>
        <dbReference type="EC" id="5.1.3.15"/>
    </reaction>
</comment>
<proteinExistence type="inferred from homology"/>
<dbReference type="PIRSF" id="PIRSF016020">
    <property type="entry name" value="PHexose_mutarotase"/>
    <property type="match status" value="1"/>
</dbReference>
<evidence type="ECO:0000256" key="7">
    <source>
        <dbReference type="PIRNR" id="PIRNR016020"/>
    </source>
</evidence>
<keyword evidence="5 7" id="KW-0413">Isomerase</keyword>
<dbReference type="Proteomes" id="UP001431783">
    <property type="component" value="Unassembled WGS sequence"/>
</dbReference>
<accession>A0AAW1UJI9</accession>
<evidence type="ECO:0000256" key="1">
    <source>
        <dbReference type="ARBA" id="ARBA00001096"/>
    </source>
</evidence>
<evidence type="ECO:0000256" key="5">
    <source>
        <dbReference type="ARBA" id="ARBA00023235"/>
    </source>
</evidence>
<evidence type="ECO:0000313" key="9">
    <source>
        <dbReference type="Proteomes" id="UP001431783"/>
    </source>
</evidence>
<dbReference type="InterPro" id="IPR011013">
    <property type="entry name" value="Gal_mutarotase_sf_dom"/>
</dbReference>
<evidence type="ECO:0000313" key="8">
    <source>
        <dbReference type="EMBL" id="KAK9883781.1"/>
    </source>
</evidence>
<comment type="similarity">
    <text evidence="4 7">Belongs to the glucose-6-phosphate 1-epimerase family.</text>
</comment>
<dbReference type="EC" id="5.1.3.15" evidence="7"/>
<dbReference type="PANTHER" id="PTHR11122:SF13">
    <property type="entry name" value="GLUCOSE-6-PHOSPHATE 1-EPIMERASE"/>
    <property type="match status" value="1"/>
</dbReference>
<dbReference type="PANTHER" id="PTHR11122">
    <property type="entry name" value="APOSPORY-ASSOCIATED PROTEIN C-RELATED"/>
    <property type="match status" value="1"/>
</dbReference>
<comment type="pathway">
    <text evidence="3">Carbohydrate metabolism; galactose metabolism.</text>
</comment>
<dbReference type="GO" id="GO:0005737">
    <property type="term" value="C:cytoplasm"/>
    <property type="evidence" value="ECO:0007669"/>
    <property type="project" value="TreeGrafter"/>
</dbReference>
<comment type="function">
    <text evidence="6">Mutarotase that catalyzes the interconversion of beta-D-galactose and alpha-D-galactose during galactose metabolism. Beta-D-galactose is metabolized in the liver into glucose 1-phosphate, the primary metabolic fuel, by the action of four enzymes that constitute the Leloir pathway: GALM, GALK1 (galactokinase), GALT (galactose-1-phosphate uridylyltransferase) and GALE (UDP-galactose-4'-epimerase). Involved in the maintenance of the equilibrium between the beta- and alpha-anomers of galactose, therefore ensuring a sufficient supply of the alpha-anomer for GALK1. Also active on D-glucose although shows a preference for galactose over glucose.</text>
</comment>
<protein>
    <recommendedName>
        <fullName evidence="7">glucose-6-phosphate 1-epimerase</fullName>
        <ecNumber evidence="7">5.1.3.15</ecNumber>
    </recommendedName>
</protein>
<name>A0AAW1UJI9_9CUCU</name>
<comment type="catalytic activity">
    <reaction evidence="2">
        <text>alpha-D-galactose = beta-D-galactose</text>
        <dbReference type="Rhea" id="RHEA:28675"/>
        <dbReference type="ChEBI" id="CHEBI:27667"/>
        <dbReference type="ChEBI" id="CHEBI:28061"/>
        <dbReference type="EC" id="5.1.3.3"/>
    </reaction>
    <physiologicalReaction direction="right-to-left" evidence="2">
        <dbReference type="Rhea" id="RHEA:28677"/>
    </physiologicalReaction>
</comment>
<dbReference type="InterPro" id="IPR025532">
    <property type="entry name" value="G6P_1-epimerase"/>
</dbReference>
<reference evidence="8 9" key="1">
    <citation type="submission" date="2023-03" db="EMBL/GenBank/DDBJ databases">
        <title>Genome insight into feeding habits of ladybird beetles.</title>
        <authorList>
            <person name="Li H.-S."/>
            <person name="Huang Y.-H."/>
            <person name="Pang H."/>
        </authorList>
    </citation>
    <scope>NUCLEOTIDE SEQUENCE [LARGE SCALE GENOMIC DNA]</scope>
    <source>
        <strain evidence="8">SYSU_2023b</strain>
        <tissue evidence="8">Whole body</tissue>
    </source>
</reference>